<dbReference type="Proteomes" id="UP000263377">
    <property type="component" value="Unassembled WGS sequence"/>
</dbReference>
<dbReference type="CDD" id="cd02440">
    <property type="entry name" value="AdoMet_MTases"/>
    <property type="match status" value="1"/>
</dbReference>
<dbReference type="GO" id="GO:0000179">
    <property type="term" value="F:rRNA (adenine-N6,N6-)-dimethyltransferase activity"/>
    <property type="evidence" value="ECO:0007669"/>
    <property type="project" value="InterPro"/>
</dbReference>
<protein>
    <submittedName>
        <fullName evidence="6">Class I SAM-dependent methyltransferase</fullName>
    </submittedName>
</protein>
<evidence type="ECO:0000259" key="5">
    <source>
        <dbReference type="Pfam" id="PF08241"/>
    </source>
</evidence>
<comment type="caution">
    <text evidence="6">The sequence shown here is derived from an EMBL/GenBank/DDBJ whole genome shotgun (WGS) entry which is preliminary data.</text>
</comment>
<dbReference type="InterPro" id="IPR051052">
    <property type="entry name" value="Diverse_substrate_MTase"/>
</dbReference>
<dbReference type="EMBL" id="QVIG01000001">
    <property type="protein sequence ID" value="RGD56838.1"/>
    <property type="molecule type" value="Genomic_DNA"/>
</dbReference>
<organism evidence="6 7">
    <name type="scientific">Kitasatospora xanthocidica</name>
    <dbReference type="NCBI Taxonomy" id="83382"/>
    <lineage>
        <taxon>Bacteria</taxon>
        <taxon>Bacillati</taxon>
        <taxon>Actinomycetota</taxon>
        <taxon>Actinomycetes</taxon>
        <taxon>Kitasatosporales</taxon>
        <taxon>Streptomycetaceae</taxon>
        <taxon>Kitasatospora</taxon>
    </lineage>
</organism>
<dbReference type="PANTHER" id="PTHR44942">
    <property type="entry name" value="METHYLTRANSF_11 DOMAIN-CONTAINING PROTEIN"/>
    <property type="match status" value="1"/>
</dbReference>
<evidence type="ECO:0000313" key="7">
    <source>
        <dbReference type="Proteomes" id="UP000263377"/>
    </source>
</evidence>
<dbReference type="InterPro" id="IPR029063">
    <property type="entry name" value="SAM-dependent_MTases_sf"/>
</dbReference>
<keyword evidence="3 6" id="KW-0808">Transferase</keyword>
<feature type="region of interest" description="Disordered" evidence="4">
    <location>
        <begin position="1"/>
        <end position="33"/>
    </location>
</feature>
<dbReference type="PROSITE" id="PS01131">
    <property type="entry name" value="RRNA_A_DIMETH"/>
    <property type="match status" value="1"/>
</dbReference>
<dbReference type="Pfam" id="PF08241">
    <property type="entry name" value="Methyltransf_11"/>
    <property type="match status" value="1"/>
</dbReference>
<dbReference type="InterPro" id="IPR013216">
    <property type="entry name" value="Methyltransf_11"/>
</dbReference>
<evidence type="ECO:0000256" key="4">
    <source>
        <dbReference type="SAM" id="MobiDB-lite"/>
    </source>
</evidence>
<name>A0A372ZLT0_9ACTN</name>
<keyword evidence="7" id="KW-1185">Reference proteome</keyword>
<keyword evidence="2 6" id="KW-0489">Methyltransferase</keyword>
<dbReference type="Gene3D" id="3.40.50.150">
    <property type="entry name" value="Vaccinia Virus protein VP39"/>
    <property type="match status" value="1"/>
</dbReference>
<evidence type="ECO:0000256" key="3">
    <source>
        <dbReference type="ARBA" id="ARBA00022679"/>
    </source>
</evidence>
<dbReference type="AlphaFoldDB" id="A0A372ZLT0"/>
<dbReference type="SUPFAM" id="SSF53335">
    <property type="entry name" value="S-adenosyl-L-methionine-dependent methyltransferases"/>
    <property type="match status" value="1"/>
</dbReference>
<dbReference type="PANTHER" id="PTHR44942:SF4">
    <property type="entry name" value="METHYLTRANSFERASE TYPE 11 DOMAIN-CONTAINING PROTEIN"/>
    <property type="match status" value="1"/>
</dbReference>
<evidence type="ECO:0000256" key="1">
    <source>
        <dbReference type="ARBA" id="ARBA00008361"/>
    </source>
</evidence>
<reference evidence="6 7" key="1">
    <citation type="submission" date="2018-08" db="EMBL/GenBank/DDBJ databases">
        <title>Diversity &amp; Physiological Properties of Lignin-Decomposing Actinobacteria from Soil.</title>
        <authorList>
            <person name="Roh S.G."/>
            <person name="Kim S.B."/>
        </authorList>
    </citation>
    <scope>NUCLEOTIDE SEQUENCE [LARGE SCALE GENOMIC DNA]</scope>
    <source>
        <strain evidence="6 7">MMS17-GH009</strain>
    </source>
</reference>
<feature type="compositionally biased region" description="Basic and acidic residues" evidence="4">
    <location>
        <begin position="1"/>
        <end position="16"/>
    </location>
</feature>
<dbReference type="InterPro" id="IPR020596">
    <property type="entry name" value="rRNA_Ade_Mease_Trfase_CS"/>
</dbReference>
<comment type="similarity">
    <text evidence="1">Belongs to the methyltransferase superfamily.</text>
</comment>
<evidence type="ECO:0000313" key="6">
    <source>
        <dbReference type="EMBL" id="RGD56838.1"/>
    </source>
</evidence>
<gene>
    <name evidence="6" type="ORF">DR950_02680</name>
</gene>
<dbReference type="RefSeq" id="WP_117485466.1">
    <property type="nucleotide sequence ID" value="NZ_QVIG01000001.1"/>
</dbReference>
<sequence>MTGTDHRTGHHRDATRGHAPTGQVPAQDERRLHSSSFGRAAVAYAEHRPDYAHAAVHWALEAAPGPRVLDLGAGTGKLTATLVALGHQVVAVEPDPAMLAELRGTLPDVRALEGSAEAIPLPDGSVDAVVSGNAMHWFDMTAAGPEIARVLAPGGVLAGLWNVFDDGVDWVAGLAEVTGPAAIGPRDVPGSWRTETARMHLPASGGADAWFDSPEQAEFPHGQRRTADSLVATLATKAGVLVMPEQEREALLAATRTYLAARPETGDGEFILPMLTSVLRVRRM</sequence>
<evidence type="ECO:0000256" key="2">
    <source>
        <dbReference type="ARBA" id="ARBA00022603"/>
    </source>
</evidence>
<feature type="domain" description="Methyltransferase type 11" evidence="5">
    <location>
        <begin position="69"/>
        <end position="158"/>
    </location>
</feature>
<proteinExistence type="inferred from homology"/>
<accession>A0A372ZLT0</accession>